<dbReference type="AlphaFoldDB" id="A0A5A7Q2T7"/>
<feature type="transmembrane region" description="Helical" evidence="1">
    <location>
        <begin position="150"/>
        <end position="170"/>
    </location>
</feature>
<accession>A0A5A7Q2T7</accession>
<organism evidence="2 3">
    <name type="scientific">Striga asiatica</name>
    <name type="common">Asiatic witchweed</name>
    <name type="synonym">Buchnera asiatica</name>
    <dbReference type="NCBI Taxonomy" id="4170"/>
    <lineage>
        <taxon>Eukaryota</taxon>
        <taxon>Viridiplantae</taxon>
        <taxon>Streptophyta</taxon>
        <taxon>Embryophyta</taxon>
        <taxon>Tracheophyta</taxon>
        <taxon>Spermatophyta</taxon>
        <taxon>Magnoliopsida</taxon>
        <taxon>eudicotyledons</taxon>
        <taxon>Gunneridae</taxon>
        <taxon>Pentapetalae</taxon>
        <taxon>asterids</taxon>
        <taxon>lamiids</taxon>
        <taxon>Lamiales</taxon>
        <taxon>Orobanchaceae</taxon>
        <taxon>Buchnereae</taxon>
        <taxon>Striga</taxon>
    </lineage>
</organism>
<keyword evidence="1" id="KW-1133">Transmembrane helix</keyword>
<dbReference type="OrthoDB" id="1885878at2759"/>
<evidence type="ECO:0000256" key="1">
    <source>
        <dbReference type="SAM" id="Phobius"/>
    </source>
</evidence>
<keyword evidence="1" id="KW-0812">Transmembrane</keyword>
<gene>
    <name evidence="2" type="ORF">STAS_15159</name>
</gene>
<evidence type="ECO:0000313" key="2">
    <source>
        <dbReference type="EMBL" id="GER38637.1"/>
    </source>
</evidence>
<name>A0A5A7Q2T7_STRAF</name>
<dbReference type="PANTHER" id="PTHR36743:SF1">
    <property type="entry name" value="OS04G0495300 PROTEIN"/>
    <property type="match status" value="1"/>
</dbReference>
<proteinExistence type="predicted"/>
<sequence length="172" mass="18191">MGLSCSKRVKQTLRRSPEFNSACAAAYADCLSLSQHAFAGVKPYQLLPAAERLHRALSESHSLRLVSRWVPRPPDRTEVDRALQAVLSRRAARLEEEEITLDEAEFGEFAAEVFADAVVSGARAEALKGLPIGVAGIAGFGAVVRPGKGVLAAAIGAYALGVATSIYLSLGD</sequence>
<protein>
    <submittedName>
        <fullName evidence="2">RNA polymerase-binding transcription factor DksA</fullName>
    </submittedName>
</protein>
<dbReference type="PANTHER" id="PTHR36743">
    <property type="entry name" value="OS04G0495300 PROTEIN"/>
    <property type="match status" value="1"/>
</dbReference>
<reference evidence="3" key="1">
    <citation type="journal article" date="2019" name="Curr. Biol.">
        <title>Genome Sequence of Striga asiatica Provides Insight into the Evolution of Plant Parasitism.</title>
        <authorList>
            <person name="Yoshida S."/>
            <person name="Kim S."/>
            <person name="Wafula E.K."/>
            <person name="Tanskanen J."/>
            <person name="Kim Y.M."/>
            <person name="Honaas L."/>
            <person name="Yang Z."/>
            <person name="Spallek T."/>
            <person name="Conn C.E."/>
            <person name="Ichihashi Y."/>
            <person name="Cheong K."/>
            <person name="Cui S."/>
            <person name="Der J.P."/>
            <person name="Gundlach H."/>
            <person name="Jiao Y."/>
            <person name="Hori C."/>
            <person name="Ishida J.K."/>
            <person name="Kasahara H."/>
            <person name="Kiba T."/>
            <person name="Kim M.S."/>
            <person name="Koo N."/>
            <person name="Laohavisit A."/>
            <person name="Lee Y.H."/>
            <person name="Lumba S."/>
            <person name="McCourt P."/>
            <person name="Mortimer J.C."/>
            <person name="Mutuku J.M."/>
            <person name="Nomura T."/>
            <person name="Sasaki-Sekimoto Y."/>
            <person name="Seto Y."/>
            <person name="Wang Y."/>
            <person name="Wakatake T."/>
            <person name="Sakakibara H."/>
            <person name="Demura T."/>
            <person name="Yamaguchi S."/>
            <person name="Yoneyama K."/>
            <person name="Manabe R.I."/>
            <person name="Nelson D.C."/>
            <person name="Schulman A.H."/>
            <person name="Timko M.P."/>
            <person name="dePamphilis C.W."/>
            <person name="Choi D."/>
            <person name="Shirasu K."/>
        </authorList>
    </citation>
    <scope>NUCLEOTIDE SEQUENCE [LARGE SCALE GENOMIC DNA]</scope>
    <source>
        <strain evidence="3">cv. UVA1</strain>
    </source>
</reference>
<comment type="caution">
    <text evidence="2">The sequence shown here is derived from an EMBL/GenBank/DDBJ whole genome shotgun (WGS) entry which is preliminary data.</text>
</comment>
<keyword evidence="3" id="KW-1185">Reference proteome</keyword>
<keyword evidence="1" id="KW-0472">Membrane</keyword>
<dbReference type="Proteomes" id="UP000325081">
    <property type="component" value="Unassembled WGS sequence"/>
</dbReference>
<dbReference type="EMBL" id="BKCP01005516">
    <property type="protein sequence ID" value="GER38637.1"/>
    <property type="molecule type" value="Genomic_DNA"/>
</dbReference>
<evidence type="ECO:0000313" key="3">
    <source>
        <dbReference type="Proteomes" id="UP000325081"/>
    </source>
</evidence>